<evidence type="ECO:0000259" key="5">
    <source>
        <dbReference type="PROSITE" id="PS50931"/>
    </source>
</evidence>
<evidence type="ECO:0000256" key="1">
    <source>
        <dbReference type="ARBA" id="ARBA00009437"/>
    </source>
</evidence>
<dbReference type="AlphaFoldDB" id="F5RAH2"/>
<organism evidence="6 7">
    <name type="scientific">Methyloversatilis universalis (strain ATCC BAA-1314 / DSM 25237 / JCM 13912 / CCUG 52030 / FAM5)</name>
    <dbReference type="NCBI Taxonomy" id="1000565"/>
    <lineage>
        <taxon>Bacteria</taxon>
        <taxon>Pseudomonadati</taxon>
        <taxon>Pseudomonadota</taxon>
        <taxon>Betaproteobacteria</taxon>
        <taxon>Nitrosomonadales</taxon>
        <taxon>Sterolibacteriaceae</taxon>
        <taxon>Methyloversatilis</taxon>
    </lineage>
</organism>
<dbReference type="InterPro" id="IPR000847">
    <property type="entry name" value="LysR_HTH_N"/>
</dbReference>
<evidence type="ECO:0000256" key="3">
    <source>
        <dbReference type="ARBA" id="ARBA00023125"/>
    </source>
</evidence>
<keyword evidence="2" id="KW-0805">Transcription regulation</keyword>
<dbReference type="PRINTS" id="PR00039">
    <property type="entry name" value="HTHLYSR"/>
</dbReference>
<dbReference type="GO" id="GO:0000976">
    <property type="term" value="F:transcription cis-regulatory region binding"/>
    <property type="evidence" value="ECO:0007669"/>
    <property type="project" value="TreeGrafter"/>
</dbReference>
<evidence type="ECO:0000256" key="2">
    <source>
        <dbReference type="ARBA" id="ARBA00023015"/>
    </source>
</evidence>
<proteinExistence type="inferred from homology"/>
<dbReference type="Pfam" id="PF00126">
    <property type="entry name" value="HTH_1"/>
    <property type="match status" value="1"/>
</dbReference>
<evidence type="ECO:0000313" key="6">
    <source>
        <dbReference type="EMBL" id="EGK72421.1"/>
    </source>
</evidence>
<dbReference type="PANTHER" id="PTHR30126">
    <property type="entry name" value="HTH-TYPE TRANSCRIPTIONAL REGULATOR"/>
    <property type="match status" value="1"/>
</dbReference>
<dbReference type="EMBL" id="AFHG01000036">
    <property type="protein sequence ID" value="EGK72421.1"/>
    <property type="molecule type" value="Genomic_DNA"/>
</dbReference>
<comment type="similarity">
    <text evidence="1">Belongs to the LysR transcriptional regulatory family.</text>
</comment>
<keyword evidence="4" id="KW-0804">Transcription</keyword>
<dbReference type="InterPro" id="IPR036390">
    <property type="entry name" value="WH_DNA-bd_sf"/>
</dbReference>
<evidence type="ECO:0000313" key="7">
    <source>
        <dbReference type="Proteomes" id="UP000005019"/>
    </source>
</evidence>
<gene>
    <name evidence="6" type="ORF">METUNv1_01185</name>
</gene>
<dbReference type="Pfam" id="PF03466">
    <property type="entry name" value="LysR_substrate"/>
    <property type="match status" value="1"/>
</dbReference>
<dbReference type="PANTHER" id="PTHR30126:SF39">
    <property type="entry name" value="HTH-TYPE TRANSCRIPTIONAL REGULATOR CYSL"/>
    <property type="match status" value="1"/>
</dbReference>
<dbReference type="Proteomes" id="UP000005019">
    <property type="component" value="Unassembled WGS sequence"/>
</dbReference>
<accession>F5RAH2</accession>
<dbReference type="PROSITE" id="PS50931">
    <property type="entry name" value="HTH_LYSR"/>
    <property type="match status" value="1"/>
</dbReference>
<feature type="domain" description="HTH lysR-type" evidence="5">
    <location>
        <begin position="1"/>
        <end position="58"/>
    </location>
</feature>
<dbReference type="GO" id="GO:0003700">
    <property type="term" value="F:DNA-binding transcription factor activity"/>
    <property type="evidence" value="ECO:0007669"/>
    <property type="project" value="InterPro"/>
</dbReference>
<dbReference type="eggNOG" id="COG0583">
    <property type="taxonomic scope" value="Bacteria"/>
</dbReference>
<protein>
    <submittedName>
        <fullName evidence="6">Transcriptional regulator, LysR family</fullName>
    </submittedName>
</protein>
<dbReference type="Gene3D" id="3.40.190.290">
    <property type="match status" value="1"/>
</dbReference>
<keyword evidence="3" id="KW-0238">DNA-binding</keyword>
<sequence length="299" mass="33221">MPDRRLEVFHAAASQLSFTRAAELLQMTQPAVTFQIKQLEEHFGTRLFERAHGRVSLTPEGDKVKDYATRILDLFASLENELQAMATDLRGHLLIGATPTVAEYHLPPVLAEFRIAHPNVVPRLTVDNPDVIEDMVDERVLDIGIVEGLGRGGSQVMVEHCAEDELVVVCSPDFPLAQQKEVTPEHLLQHPCAGRDAGSVRALLENYLSRGGVDPAKLPLAFELDRLSSVKGVLERGLAYAILSRAAIRHETSLGLLVAVPLRPRLIRHMTLLYPSERFRTYMAKQFGQFAAGRLSQPR</sequence>
<dbReference type="SUPFAM" id="SSF46785">
    <property type="entry name" value="Winged helix' DNA-binding domain"/>
    <property type="match status" value="1"/>
</dbReference>
<dbReference type="SUPFAM" id="SSF53850">
    <property type="entry name" value="Periplasmic binding protein-like II"/>
    <property type="match status" value="1"/>
</dbReference>
<dbReference type="Gene3D" id="1.10.10.10">
    <property type="entry name" value="Winged helix-like DNA-binding domain superfamily/Winged helix DNA-binding domain"/>
    <property type="match status" value="1"/>
</dbReference>
<keyword evidence="7" id="KW-1185">Reference proteome</keyword>
<evidence type="ECO:0000256" key="4">
    <source>
        <dbReference type="ARBA" id="ARBA00023163"/>
    </source>
</evidence>
<comment type="caution">
    <text evidence="6">The sequence shown here is derived from an EMBL/GenBank/DDBJ whole genome shotgun (WGS) entry which is preliminary data.</text>
</comment>
<dbReference type="OrthoDB" id="9808620at2"/>
<dbReference type="FunFam" id="1.10.10.10:FF:000001">
    <property type="entry name" value="LysR family transcriptional regulator"/>
    <property type="match status" value="1"/>
</dbReference>
<dbReference type="STRING" id="1000565.METUNv1_01185"/>
<dbReference type="InterPro" id="IPR036388">
    <property type="entry name" value="WH-like_DNA-bd_sf"/>
</dbReference>
<reference evidence="6 7" key="1">
    <citation type="journal article" date="2011" name="J. Bacteriol.">
        <title>Genome sequence of Methyloversatilis universalis FAM5T, a methylotrophic representative of the order Rhodocyclales.</title>
        <authorList>
            <person name="Kittichotirat W."/>
            <person name="Good N.M."/>
            <person name="Hall R."/>
            <person name="Bringel F."/>
            <person name="Lajus A."/>
            <person name="Medigue C."/>
            <person name="Smalley N.E."/>
            <person name="Beck D."/>
            <person name="Bumgarner R."/>
            <person name="Vuilleumier S."/>
            <person name="Kalyuzhnaya M.G."/>
        </authorList>
    </citation>
    <scope>NUCLEOTIDE SEQUENCE [LARGE SCALE GENOMIC DNA]</scope>
    <source>
        <strain evidence="7">ATCC BAA-1314 / JCM 13912 / FAM5</strain>
    </source>
</reference>
<dbReference type="InterPro" id="IPR005119">
    <property type="entry name" value="LysR_subst-bd"/>
</dbReference>
<name>F5RAH2_METUF</name>